<dbReference type="PANTHER" id="PTHR42830">
    <property type="entry name" value="OSMOTICALLY INDUCIBLE FAMILY PROTEIN"/>
    <property type="match status" value="1"/>
</dbReference>
<dbReference type="Gene3D" id="3.30.300.20">
    <property type="match status" value="1"/>
</dbReference>
<sequence length="146" mass="15353">MKRHATAQWKGNLKEGTGSLDTQSGALMDHGYSFKARFEDENGKSGTNPEELLAAAHAGCFTMQLSHLLAENGTPAESLVTKSEVTVEPKDGGGFEIKSSALTLKANVPGIEKEVFESIAGKAKTGCPVSVALGAIDISLDAQLEY</sequence>
<evidence type="ECO:0000313" key="1">
    <source>
        <dbReference type="EMBL" id="RAN32272.1"/>
    </source>
</evidence>
<accession>A0A062U674</accession>
<accession>A0A328JX09</accession>
<dbReference type="NCBIfam" id="TIGR03562">
    <property type="entry name" value="osmo_induc_OsmC"/>
    <property type="match status" value="1"/>
</dbReference>
<evidence type="ECO:0008006" key="3">
    <source>
        <dbReference type="Google" id="ProtNLM"/>
    </source>
</evidence>
<comment type="caution">
    <text evidence="1">The sequence shown here is derived from an EMBL/GenBank/DDBJ whole genome shotgun (WGS) entry which is preliminary data.</text>
</comment>
<dbReference type="GO" id="GO:0004601">
    <property type="term" value="F:peroxidase activity"/>
    <property type="evidence" value="ECO:0007669"/>
    <property type="project" value="InterPro"/>
</dbReference>
<dbReference type="AlphaFoldDB" id="A0A062U674"/>
<reference evidence="1 2" key="1">
    <citation type="submission" date="2013-04" db="EMBL/GenBank/DDBJ databases">
        <title>Hyphomonas sp. T24B3 Genome Sequencing.</title>
        <authorList>
            <person name="Lai Q."/>
            <person name="Shao Z."/>
        </authorList>
    </citation>
    <scope>NUCLEOTIDE SEQUENCE [LARGE SCALE GENOMIC DNA]</scope>
    <source>
        <strain evidence="1 2">T24B3</strain>
    </source>
</reference>
<dbReference type="eggNOG" id="COG1764">
    <property type="taxonomic scope" value="Bacteria"/>
</dbReference>
<protein>
    <recommendedName>
        <fullName evidence="3">Ornithine cyclodeaminase</fullName>
    </recommendedName>
</protein>
<dbReference type="GO" id="GO:0006979">
    <property type="term" value="P:response to oxidative stress"/>
    <property type="evidence" value="ECO:0007669"/>
    <property type="project" value="InterPro"/>
</dbReference>
<dbReference type="Proteomes" id="UP000249123">
    <property type="component" value="Unassembled WGS sequence"/>
</dbReference>
<dbReference type="STRING" id="1280941.HY2_09790"/>
<dbReference type="InterPro" id="IPR052707">
    <property type="entry name" value="OsmC_Ohr_Peroxiredoxin"/>
</dbReference>
<dbReference type="InterPro" id="IPR019904">
    <property type="entry name" value="Peroxiredoxin_OsmC"/>
</dbReference>
<name>A0A062U674_9PROT</name>
<dbReference type="RefSeq" id="WP_034796651.1">
    <property type="nucleotide sequence ID" value="NZ_AWFA01000008.1"/>
</dbReference>
<proteinExistence type="predicted"/>
<dbReference type="OrthoDB" id="9807532at2"/>
<dbReference type="SUPFAM" id="SSF82784">
    <property type="entry name" value="OsmC-like"/>
    <property type="match status" value="1"/>
</dbReference>
<organism evidence="1 2">
    <name type="scientific">Hyphomonas pacifica</name>
    <dbReference type="NCBI Taxonomy" id="1280941"/>
    <lineage>
        <taxon>Bacteria</taxon>
        <taxon>Pseudomonadati</taxon>
        <taxon>Pseudomonadota</taxon>
        <taxon>Alphaproteobacteria</taxon>
        <taxon>Hyphomonadales</taxon>
        <taxon>Hyphomonadaceae</taxon>
        <taxon>Hyphomonas</taxon>
    </lineage>
</organism>
<dbReference type="InterPro" id="IPR015946">
    <property type="entry name" value="KH_dom-like_a/b"/>
</dbReference>
<evidence type="ECO:0000313" key="2">
    <source>
        <dbReference type="Proteomes" id="UP000249123"/>
    </source>
</evidence>
<dbReference type="InterPro" id="IPR003718">
    <property type="entry name" value="OsmC/Ohr_fam"/>
</dbReference>
<dbReference type="EMBL" id="AWFB01000034">
    <property type="protein sequence ID" value="RAN32272.1"/>
    <property type="molecule type" value="Genomic_DNA"/>
</dbReference>
<keyword evidence="2" id="KW-1185">Reference proteome</keyword>
<dbReference type="InterPro" id="IPR036102">
    <property type="entry name" value="OsmC/Ohrsf"/>
</dbReference>
<gene>
    <name evidence="1" type="ORF">HY3_02805</name>
</gene>
<dbReference type="Pfam" id="PF02566">
    <property type="entry name" value="OsmC"/>
    <property type="match status" value="1"/>
</dbReference>
<dbReference type="PANTHER" id="PTHR42830:SF1">
    <property type="entry name" value="OSMOTICALLY INDUCIBLE FAMILY PROTEIN"/>
    <property type="match status" value="1"/>
</dbReference>